<sequence length="353" mass="41145">MISDKNKKQEGGDGSSNIQAENVNVYNTGITYSDAKEIALDVFKTNFIHLKNEAAQIAAERAEEITENILKTLNDKHPESLKEFEQPAMQDALFTAQKEYAKSGDKDLGDLLADIIVDRANVSKRNMLQIVLDESLTIASKLTVEQLDTLTLIFLLTRTRRMVLRNYNDFQNYLIQYIFPFVENLIIDKEHYNYLEYLRCGHIRTGNYGQLENNLRETYKGFFSKGFKMEEFDKEFEENKPNVQGLIIPCFHDITKLQLGVFDDQTLDQRMTERGFKDEQKNKLKAFFNKTTFSQKEIKDKLIAFNPKMEKVFNVWKDSYFNQFELSHVGIAIAHANYRRRTGETMDLSIWIK</sequence>
<dbReference type="NCBIfam" id="NF045477">
    <property type="entry name" value="LPO_1073_dom"/>
    <property type="match status" value="1"/>
</dbReference>
<keyword evidence="2" id="KW-1185">Reference proteome</keyword>
<dbReference type="EMBL" id="JAIRBB010000027">
    <property type="protein sequence ID" value="MCG2432165.1"/>
    <property type="molecule type" value="Genomic_DNA"/>
</dbReference>
<name>A0A9X1U5M1_9FLAO</name>
<comment type="caution">
    <text evidence="1">The sequence shown here is derived from an EMBL/GenBank/DDBJ whole genome shotgun (WGS) entry which is preliminary data.</text>
</comment>
<accession>A0A9X1U5M1</accession>
<dbReference type="Proteomes" id="UP001139462">
    <property type="component" value="Unassembled WGS sequence"/>
</dbReference>
<organism evidence="1 2">
    <name type="scientific">Aequorivita xiaoshiensis</name>
    <dbReference type="NCBI Taxonomy" id="2874476"/>
    <lineage>
        <taxon>Bacteria</taxon>
        <taxon>Pseudomonadati</taxon>
        <taxon>Bacteroidota</taxon>
        <taxon>Flavobacteriia</taxon>
        <taxon>Flavobacteriales</taxon>
        <taxon>Flavobacteriaceae</taxon>
        <taxon>Aequorivita</taxon>
    </lineage>
</organism>
<gene>
    <name evidence="1" type="ORF">K8344_13640</name>
</gene>
<dbReference type="RefSeq" id="WP_237609232.1">
    <property type="nucleotide sequence ID" value="NZ_JAIRBB010000027.1"/>
</dbReference>
<proteinExistence type="predicted"/>
<reference evidence="1" key="1">
    <citation type="submission" date="2021-09" db="EMBL/GenBank/DDBJ databases">
        <title>Genome of Aequorivita sp. strain F64183.</title>
        <authorList>
            <person name="Wang Y."/>
        </authorList>
    </citation>
    <scope>NUCLEOTIDE SEQUENCE</scope>
    <source>
        <strain evidence="1">F64183</strain>
    </source>
</reference>
<evidence type="ECO:0000313" key="2">
    <source>
        <dbReference type="Proteomes" id="UP001139462"/>
    </source>
</evidence>
<evidence type="ECO:0000313" key="1">
    <source>
        <dbReference type="EMBL" id="MCG2432165.1"/>
    </source>
</evidence>
<dbReference type="AlphaFoldDB" id="A0A9X1U5M1"/>
<dbReference type="InterPro" id="IPR053773">
    <property type="entry name" value="Vpar_1526-like"/>
</dbReference>
<protein>
    <submittedName>
        <fullName evidence="1">Uncharacterized protein</fullName>
    </submittedName>
</protein>